<feature type="domain" description="COP9 signalosome complex subunit 3 N-terminal helical repeats" evidence="3">
    <location>
        <begin position="54"/>
        <end position="303"/>
    </location>
</feature>
<dbReference type="AlphaFoldDB" id="A0A165A991"/>
<organism evidence="4 5">
    <name type="scientific">Xylona heveae (strain CBS 132557 / TC161)</name>
    <dbReference type="NCBI Taxonomy" id="1328760"/>
    <lineage>
        <taxon>Eukaryota</taxon>
        <taxon>Fungi</taxon>
        <taxon>Dikarya</taxon>
        <taxon>Ascomycota</taxon>
        <taxon>Pezizomycotina</taxon>
        <taxon>Xylonomycetes</taxon>
        <taxon>Xylonales</taxon>
        <taxon>Xylonaceae</taxon>
        <taxon>Xylona</taxon>
    </lineage>
</organism>
<sequence>MEALLSQLLAFPPHPPPTQPLPDAEYEKQIKTILQILNQTPANLLLGGVAGGGDLLNVFVPSRHTIPYLYTLLAHIHAVALSPEDSARPGVSLVLPDWKLWPKIVEFLEQFDPIQVRYAGLEWRRVLETATNTAIYWNNPAMAIDPVQTAILRLDPTASTYTSNHNLFAQLCLLGGSYPPALPVIDNIIRHFPDTPEDYIPSVSIQASINEIRPGALLTITTGSGLTGAVTYQEFLQYSLWCAQIYIGLRQWEKAEITLASIIMAPVDNAVSNLMVIAYKRWVLVRLLSGGDAKTMPRATSHLAAKAYRAAARHYDVLVDTYFKGSIDELIAEIEAGKEIWQTDSNEGLTLELLESRRRYAIIKLEEIYSALSLEEVGQLTSALPADPARAQEYILSLIRDRHLNASLECRDSKPPATSNDGLELKQPSNTVLCFASDSTTGPLAVSEEEQFQELQETTARVLALADQVKEMDVRMSLRKDFVDFSRRSRRGMGTKDQPGSGPEPPWEEMPMDEDLMEEY</sequence>
<gene>
    <name evidence="4" type="ORF">L228DRAFT_263417</name>
</gene>
<dbReference type="OMA" id="NHYHDLV"/>
<reference evidence="4 5" key="1">
    <citation type="journal article" date="2016" name="Fungal Biol.">
        <title>The genome of Xylona heveae provides a window into fungal endophytism.</title>
        <authorList>
            <person name="Gazis R."/>
            <person name="Kuo A."/>
            <person name="Riley R."/>
            <person name="LaButti K."/>
            <person name="Lipzen A."/>
            <person name="Lin J."/>
            <person name="Amirebrahimi M."/>
            <person name="Hesse C.N."/>
            <person name="Spatafora J.W."/>
            <person name="Henrissat B."/>
            <person name="Hainaut M."/>
            <person name="Grigoriev I.V."/>
            <person name="Hibbett D.S."/>
        </authorList>
    </citation>
    <scope>NUCLEOTIDE SEQUENCE [LARGE SCALE GENOMIC DNA]</scope>
    <source>
        <strain evidence="4 5">TC161</strain>
    </source>
</reference>
<evidence type="ECO:0000313" key="4">
    <source>
        <dbReference type="EMBL" id="KZF20120.1"/>
    </source>
</evidence>
<keyword evidence="5" id="KW-1185">Reference proteome</keyword>
<dbReference type="InParanoid" id="A0A165A991"/>
<dbReference type="InterPro" id="IPR055089">
    <property type="entry name" value="COP9_N"/>
</dbReference>
<proteinExistence type="predicted"/>
<dbReference type="STRING" id="1328760.A0A165A991"/>
<dbReference type="Proteomes" id="UP000076632">
    <property type="component" value="Unassembled WGS sequence"/>
</dbReference>
<keyword evidence="1" id="KW-0963">Cytoplasm</keyword>
<dbReference type="PANTHER" id="PTHR10758">
    <property type="entry name" value="26S PROTEASOME NON-ATPASE REGULATORY SUBUNIT 3/COP9 SIGNALOSOME COMPLEX SUBUNIT 3"/>
    <property type="match status" value="1"/>
</dbReference>
<dbReference type="EMBL" id="KV407464">
    <property type="protein sequence ID" value="KZF20120.1"/>
    <property type="molecule type" value="Genomic_DNA"/>
</dbReference>
<dbReference type="InterPro" id="IPR050756">
    <property type="entry name" value="CSN3"/>
</dbReference>
<evidence type="ECO:0000256" key="2">
    <source>
        <dbReference type="SAM" id="MobiDB-lite"/>
    </source>
</evidence>
<feature type="compositionally biased region" description="Acidic residues" evidence="2">
    <location>
        <begin position="506"/>
        <end position="520"/>
    </location>
</feature>
<evidence type="ECO:0000256" key="1">
    <source>
        <dbReference type="ARBA" id="ARBA00022490"/>
    </source>
</evidence>
<dbReference type="RefSeq" id="XP_018185675.1">
    <property type="nucleotide sequence ID" value="XM_018334488.1"/>
</dbReference>
<dbReference type="GO" id="GO:0006511">
    <property type="term" value="P:ubiquitin-dependent protein catabolic process"/>
    <property type="evidence" value="ECO:0007669"/>
    <property type="project" value="TreeGrafter"/>
</dbReference>
<feature type="region of interest" description="Disordered" evidence="2">
    <location>
        <begin position="487"/>
        <end position="520"/>
    </location>
</feature>
<dbReference type="GO" id="GO:0008180">
    <property type="term" value="C:COP9 signalosome"/>
    <property type="evidence" value="ECO:0007669"/>
    <property type="project" value="TreeGrafter"/>
</dbReference>
<dbReference type="PANTHER" id="PTHR10758:SF1">
    <property type="entry name" value="COP9 SIGNALOSOME COMPLEX SUBUNIT 3"/>
    <property type="match status" value="1"/>
</dbReference>
<name>A0A165A991_XYLHT</name>
<accession>A0A165A991</accession>
<dbReference type="GeneID" id="28899625"/>
<evidence type="ECO:0000313" key="5">
    <source>
        <dbReference type="Proteomes" id="UP000076632"/>
    </source>
</evidence>
<protein>
    <recommendedName>
        <fullName evidence="3">COP9 signalosome complex subunit 3 N-terminal helical repeats domain-containing protein</fullName>
    </recommendedName>
</protein>
<dbReference type="OrthoDB" id="29061at2759"/>
<evidence type="ECO:0000259" key="3">
    <source>
        <dbReference type="Pfam" id="PF22788"/>
    </source>
</evidence>
<dbReference type="Pfam" id="PF22788">
    <property type="entry name" value="COP9_hel_rpt"/>
    <property type="match status" value="1"/>
</dbReference>